<dbReference type="AlphaFoldDB" id="A0A1C7MI83"/>
<evidence type="ECO:0000313" key="1">
    <source>
        <dbReference type="EMBL" id="OBZ76066.1"/>
    </source>
</evidence>
<dbReference type="Proteomes" id="UP000092993">
    <property type="component" value="Unassembled WGS sequence"/>
</dbReference>
<dbReference type="EMBL" id="LUGG01000003">
    <property type="protein sequence ID" value="OBZ76066.1"/>
    <property type="molecule type" value="Genomic_DNA"/>
</dbReference>
<evidence type="ECO:0000313" key="2">
    <source>
        <dbReference type="Proteomes" id="UP000092993"/>
    </source>
</evidence>
<comment type="caution">
    <text evidence="1">The sequence shown here is derived from an EMBL/GenBank/DDBJ whole genome shotgun (WGS) entry which is preliminary data.</text>
</comment>
<proteinExistence type="predicted"/>
<protein>
    <recommendedName>
        <fullName evidence="3">Protein kinase domain-containing protein</fullName>
    </recommendedName>
</protein>
<name>A0A1C7MI83_GRIFR</name>
<organism evidence="1 2">
    <name type="scientific">Grifola frondosa</name>
    <name type="common">Maitake</name>
    <name type="synonym">Polyporus frondosus</name>
    <dbReference type="NCBI Taxonomy" id="5627"/>
    <lineage>
        <taxon>Eukaryota</taxon>
        <taxon>Fungi</taxon>
        <taxon>Dikarya</taxon>
        <taxon>Basidiomycota</taxon>
        <taxon>Agaricomycotina</taxon>
        <taxon>Agaricomycetes</taxon>
        <taxon>Polyporales</taxon>
        <taxon>Grifolaceae</taxon>
        <taxon>Grifola</taxon>
    </lineage>
</organism>
<evidence type="ECO:0008006" key="3">
    <source>
        <dbReference type="Google" id="ProtNLM"/>
    </source>
</evidence>
<accession>A0A1C7MI83</accession>
<sequence>MVLHRAVPLITSSTILSTQPYISCNFDMITFHSDNFQEFSKWPNTPIAALVRPELLCGIESASTAPHSLSKILSRAWSINAHAPVICTDLQSLLVFHPPSSRSNDNMQDVLYERVEPMSDLRMIRIVLASYIYRALPHLLYITLPEHPGFNMRRFPDGAPIDPNTPMKADEEVFSSCNRHTDFDRYALLFDRRRALQFLRWKKYVAENISLLIGVAGDILPATTDGFVRQNAELSPLYPLFEPPSATTSHLDAVRRPCPLGSSRELLSHSRAFTVELQRELTPIQTRGSRTRMGRTYTCRLVSIDGRSIGDKTPVLCLKLFDDRFYPLTYSTDPLNYGYLENMGFGTAEDHIRREMAVYKKLAFAQGSIIPYFYGVHSVTTRDNIQVYGMLTEYIDGQPLSSGIAWSFSEHQKIQLVESARHAVRVLQYGDISLHDWHSGQILAVHSPIPSDKERVHCVLFDFSAATQSLYTQENHRSDDFGECTESLIQEGTGLDERFVMEHFGPREAT</sequence>
<reference evidence="1 2" key="1">
    <citation type="submission" date="2016-03" db="EMBL/GenBank/DDBJ databases">
        <title>Whole genome sequencing of Grifola frondosa 9006-11.</title>
        <authorList>
            <person name="Min B."/>
            <person name="Park H."/>
            <person name="Kim J.-G."/>
            <person name="Cho H."/>
            <person name="Oh Y.-L."/>
            <person name="Kong W.-S."/>
            <person name="Choi I.-G."/>
        </authorList>
    </citation>
    <scope>NUCLEOTIDE SEQUENCE [LARGE SCALE GENOMIC DNA]</scope>
    <source>
        <strain evidence="1 2">9006-11</strain>
    </source>
</reference>
<gene>
    <name evidence="1" type="ORF">A0H81_03271</name>
</gene>
<dbReference type="OrthoDB" id="2793915at2759"/>
<keyword evidence="2" id="KW-1185">Reference proteome</keyword>
<dbReference type="OMA" id="PANTMAK"/>